<evidence type="ECO:0000256" key="2">
    <source>
        <dbReference type="ARBA" id="ARBA00023015"/>
    </source>
</evidence>
<dbReference type="InterPro" id="IPR013325">
    <property type="entry name" value="RNA_pol_sigma_r2"/>
</dbReference>
<gene>
    <name evidence="9" type="ORF">GCM10022223_13230</name>
</gene>
<comment type="similarity">
    <text evidence="1">Belongs to the sigma-70 factor family. ECF subfamily.</text>
</comment>
<dbReference type="InterPro" id="IPR007627">
    <property type="entry name" value="RNA_pol_sigma70_r2"/>
</dbReference>
<keyword evidence="10" id="KW-1185">Reference proteome</keyword>
<dbReference type="Pfam" id="PF04545">
    <property type="entry name" value="Sigma70_r4"/>
    <property type="match status" value="1"/>
</dbReference>
<proteinExistence type="inferred from homology"/>
<reference evidence="10" key="1">
    <citation type="journal article" date="2019" name="Int. J. Syst. Evol. Microbiol.">
        <title>The Global Catalogue of Microorganisms (GCM) 10K type strain sequencing project: providing services to taxonomists for standard genome sequencing and annotation.</title>
        <authorList>
            <consortium name="The Broad Institute Genomics Platform"/>
            <consortium name="The Broad Institute Genome Sequencing Center for Infectious Disease"/>
            <person name="Wu L."/>
            <person name="Ma J."/>
        </authorList>
    </citation>
    <scope>NUCLEOTIDE SEQUENCE [LARGE SCALE GENOMIC DNA]</scope>
    <source>
        <strain evidence="10">JCM 16902</strain>
    </source>
</reference>
<dbReference type="SUPFAM" id="SSF88659">
    <property type="entry name" value="Sigma3 and sigma4 domains of RNA polymerase sigma factors"/>
    <property type="match status" value="1"/>
</dbReference>
<dbReference type="SUPFAM" id="SSF88946">
    <property type="entry name" value="Sigma2 domain of RNA polymerase sigma factors"/>
    <property type="match status" value="1"/>
</dbReference>
<keyword evidence="2" id="KW-0805">Transcription regulation</keyword>
<name>A0ABP6Z792_9ACTN</name>
<evidence type="ECO:0000259" key="8">
    <source>
        <dbReference type="Pfam" id="PF04545"/>
    </source>
</evidence>
<dbReference type="PANTHER" id="PTHR43133">
    <property type="entry name" value="RNA POLYMERASE ECF-TYPE SIGMA FACTO"/>
    <property type="match status" value="1"/>
</dbReference>
<dbReference type="EMBL" id="BAAAZO010000002">
    <property type="protein sequence ID" value="GAA3599152.1"/>
    <property type="molecule type" value="Genomic_DNA"/>
</dbReference>
<dbReference type="Pfam" id="PF04542">
    <property type="entry name" value="Sigma70_r2"/>
    <property type="match status" value="1"/>
</dbReference>
<dbReference type="NCBIfam" id="TIGR02937">
    <property type="entry name" value="sigma70-ECF"/>
    <property type="match status" value="1"/>
</dbReference>
<evidence type="ECO:0000256" key="1">
    <source>
        <dbReference type="ARBA" id="ARBA00010641"/>
    </source>
</evidence>
<dbReference type="InterPro" id="IPR014284">
    <property type="entry name" value="RNA_pol_sigma-70_dom"/>
</dbReference>
<keyword evidence="3" id="KW-0731">Sigma factor</keyword>
<keyword evidence="4" id="KW-0238">DNA-binding</keyword>
<dbReference type="PANTHER" id="PTHR43133:SF52">
    <property type="entry name" value="ECF RNA POLYMERASE SIGMA FACTOR SIGL"/>
    <property type="match status" value="1"/>
</dbReference>
<evidence type="ECO:0000256" key="6">
    <source>
        <dbReference type="SAM" id="MobiDB-lite"/>
    </source>
</evidence>
<feature type="domain" description="RNA polymerase sigma-70 region 4" evidence="8">
    <location>
        <begin position="123"/>
        <end position="171"/>
    </location>
</feature>
<comment type="caution">
    <text evidence="9">The sequence shown here is derived from an EMBL/GenBank/DDBJ whole genome shotgun (WGS) entry which is preliminary data.</text>
</comment>
<evidence type="ECO:0000313" key="9">
    <source>
        <dbReference type="EMBL" id="GAA3599152.1"/>
    </source>
</evidence>
<dbReference type="Proteomes" id="UP001501074">
    <property type="component" value="Unassembled WGS sequence"/>
</dbReference>
<dbReference type="Gene3D" id="1.10.10.10">
    <property type="entry name" value="Winged helix-like DNA-binding domain superfamily/Winged helix DNA-binding domain"/>
    <property type="match status" value="1"/>
</dbReference>
<evidence type="ECO:0000256" key="4">
    <source>
        <dbReference type="ARBA" id="ARBA00023125"/>
    </source>
</evidence>
<sequence length="176" mass="19301">MTAMITSSPVAGPDPLFDALVAEHSRAMLAYVESVINDHHLAEDIVQETLIRAWRHAGVLDAAKGSVRGWLLTVARNLAIDRIRSASSRHESVGADHRPEPLPGKVHPDHADDVVAKQVTDELLRHLSPEHRDVIRYTCLNGLTARETALALGIPVGTVKSRRHYALSVLRRKIAA</sequence>
<dbReference type="RefSeq" id="WP_231489173.1">
    <property type="nucleotide sequence ID" value="NZ_BAAAZO010000002.1"/>
</dbReference>
<dbReference type="InterPro" id="IPR036388">
    <property type="entry name" value="WH-like_DNA-bd_sf"/>
</dbReference>
<evidence type="ECO:0000313" key="10">
    <source>
        <dbReference type="Proteomes" id="UP001501074"/>
    </source>
</evidence>
<accession>A0ABP6Z792</accession>
<feature type="domain" description="RNA polymerase sigma-70 region 2" evidence="7">
    <location>
        <begin position="20"/>
        <end position="87"/>
    </location>
</feature>
<dbReference type="Gene3D" id="1.10.1740.10">
    <property type="match status" value="1"/>
</dbReference>
<evidence type="ECO:0000259" key="7">
    <source>
        <dbReference type="Pfam" id="PF04542"/>
    </source>
</evidence>
<dbReference type="InterPro" id="IPR013324">
    <property type="entry name" value="RNA_pol_sigma_r3/r4-like"/>
</dbReference>
<protein>
    <submittedName>
        <fullName evidence="9">Sigma-70 family RNA polymerase sigma factor</fullName>
    </submittedName>
</protein>
<dbReference type="InterPro" id="IPR039425">
    <property type="entry name" value="RNA_pol_sigma-70-like"/>
</dbReference>
<organism evidence="9 10">
    <name type="scientific">Kineosporia mesophila</name>
    <dbReference type="NCBI Taxonomy" id="566012"/>
    <lineage>
        <taxon>Bacteria</taxon>
        <taxon>Bacillati</taxon>
        <taxon>Actinomycetota</taxon>
        <taxon>Actinomycetes</taxon>
        <taxon>Kineosporiales</taxon>
        <taxon>Kineosporiaceae</taxon>
        <taxon>Kineosporia</taxon>
    </lineage>
</organism>
<evidence type="ECO:0000256" key="5">
    <source>
        <dbReference type="ARBA" id="ARBA00023163"/>
    </source>
</evidence>
<evidence type="ECO:0000256" key="3">
    <source>
        <dbReference type="ARBA" id="ARBA00023082"/>
    </source>
</evidence>
<dbReference type="InterPro" id="IPR007630">
    <property type="entry name" value="RNA_pol_sigma70_r4"/>
</dbReference>
<feature type="region of interest" description="Disordered" evidence="6">
    <location>
        <begin position="89"/>
        <end position="109"/>
    </location>
</feature>
<dbReference type="CDD" id="cd06171">
    <property type="entry name" value="Sigma70_r4"/>
    <property type="match status" value="1"/>
</dbReference>
<keyword evidence="5" id="KW-0804">Transcription</keyword>